<dbReference type="AlphaFoldDB" id="A0A0M2K6D6"/>
<dbReference type="InterPro" id="IPR041436">
    <property type="entry name" value="RNAse_A_bac"/>
</dbReference>
<dbReference type="PATRIC" id="fig|65700.7.peg.1292"/>
<dbReference type="Proteomes" id="UP000033924">
    <property type="component" value="Unassembled WGS sequence"/>
</dbReference>
<protein>
    <recommendedName>
        <fullName evidence="1">Bacterial CdiA-CT RNAse A domain-containing protein</fullName>
    </recommendedName>
</protein>
<dbReference type="CDD" id="cd20684">
    <property type="entry name" value="CdiA-CT_Yk_RNaseA-like"/>
    <property type="match status" value="1"/>
</dbReference>
<dbReference type="STRING" id="65700.SY86_05135"/>
<dbReference type="Pfam" id="PF18431">
    <property type="entry name" value="RNAse_A_bac"/>
    <property type="match status" value="1"/>
</dbReference>
<dbReference type="EMBL" id="JXNU01000003">
    <property type="protein sequence ID" value="KKF34945.1"/>
    <property type="molecule type" value="Genomic_DNA"/>
</dbReference>
<evidence type="ECO:0000313" key="2">
    <source>
        <dbReference type="EMBL" id="KKF34945.1"/>
    </source>
</evidence>
<gene>
    <name evidence="2" type="ORF">SY86_05135</name>
</gene>
<name>A0A0M2K6D6_9GAMM</name>
<reference evidence="2 3" key="1">
    <citation type="submission" date="2015-01" db="EMBL/GenBank/DDBJ databases">
        <title>Erwinia tracheiphila.</title>
        <authorList>
            <person name="Shapiro L.R."/>
        </authorList>
    </citation>
    <scope>NUCLEOTIDE SEQUENCE [LARGE SCALE GENOMIC DNA]</scope>
    <source>
        <strain evidence="2 3">BuffGH</strain>
    </source>
</reference>
<organism evidence="2 3">
    <name type="scientific">Erwinia tracheiphila</name>
    <dbReference type="NCBI Taxonomy" id="65700"/>
    <lineage>
        <taxon>Bacteria</taxon>
        <taxon>Pseudomonadati</taxon>
        <taxon>Pseudomonadota</taxon>
        <taxon>Gammaproteobacteria</taxon>
        <taxon>Enterobacterales</taxon>
        <taxon>Erwiniaceae</taxon>
        <taxon>Erwinia</taxon>
    </lineage>
</organism>
<feature type="domain" description="Bacterial CdiA-CT RNAse A" evidence="1">
    <location>
        <begin position="161"/>
        <end position="275"/>
    </location>
</feature>
<evidence type="ECO:0000313" key="3">
    <source>
        <dbReference type="Proteomes" id="UP000033924"/>
    </source>
</evidence>
<sequence length="277" mass="29710">MDTDEGVKIVMSPVQLAALLSDKSVSEGETMSNRLYGGLGLASGIVEMFGAGAMCIVPEPTMLTKAGCVIVGTHGLDTIQSSLRQVWSGRDIRSDTYNVAVSLASSLGADRKTAMKVGFTVDLAIPVAFSLAIGAVRVISIRSGRIKLASYEAPSGSRSGGHTIEKHAGKSADELFTRLGSSPRLMQSSSFISVQDAEILISKVLRNNKNQIAILAKNVPQGQNLKMIFDGSFARKTGISVSRGAEEVKDCYKVRVVLKFEYWHGKPYFVLTSFPMV</sequence>
<proteinExistence type="predicted"/>
<dbReference type="RefSeq" id="WP_016189639.1">
    <property type="nucleotide sequence ID" value="NZ_CP089932.1"/>
</dbReference>
<accession>A0A0M2K6D6</accession>
<evidence type="ECO:0000259" key="1">
    <source>
        <dbReference type="Pfam" id="PF18431"/>
    </source>
</evidence>
<keyword evidence="3" id="KW-1185">Reference proteome</keyword>
<comment type="caution">
    <text evidence="2">The sequence shown here is derived from an EMBL/GenBank/DDBJ whole genome shotgun (WGS) entry which is preliminary data.</text>
</comment>